<evidence type="ECO:0000256" key="1">
    <source>
        <dbReference type="SAM" id="SignalP"/>
    </source>
</evidence>
<name>A0A2G1MG86_9RHOB</name>
<comment type="caution">
    <text evidence="2">The sequence shown here is derived from an EMBL/GenBank/DDBJ whole genome shotgun (WGS) entry which is preliminary data.</text>
</comment>
<dbReference type="OrthoDB" id="8400810at2"/>
<gene>
    <name evidence="2" type="ORF">CJ301_08805</name>
</gene>
<accession>A0A2G1MG86</accession>
<evidence type="ECO:0008006" key="4">
    <source>
        <dbReference type="Google" id="ProtNLM"/>
    </source>
</evidence>
<evidence type="ECO:0000313" key="2">
    <source>
        <dbReference type="EMBL" id="PHP27765.1"/>
    </source>
</evidence>
<reference evidence="2 3" key="1">
    <citation type="submission" date="2017-08" db="EMBL/GenBank/DDBJ databases">
        <title>Draft Genome Sequence of Loktanella cinnabarina Strain XM1, Isolated from Coastal Surface Water.</title>
        <authorList>
            <person name="Ma R."/>
            <person name="Wang J."/>
            <person name="Wang Q."/>
            <person name="Ma Z."/>
            <person name="Li J."/>
            <person name="Chen L."/>
        </authorList>
    </citation>
    <scope>NUCLEOTIDE SEQUENCE [LARGE SCALE GENOMIC DNA]</scope>
    <source>
        <strain evidence="2 3">XM1</strain>
    </source>
</reference>
<dbReference type="Pfam" id="PF13618">
    <property type="entry name" value="Gluconate_2-dh3"/>
    <property type="match status" value="1"/>
</dbReference>
<dbReference type="RefSeq" id="WP_099276449.1">
    <property type="nucleotide sequence ID" value="NZ_KZ304957.1"/>
</dbReference>
<sequence length="244" mass="26959">MFSPTRRKVLKAMLFGGTAIAVPSALYAAEYGRGEGMPWSPLRGQPPYYGTTEASFFTPAEREAVAAICARLIPSDDGPGATEADVVTFLDRQMAGFYGRGQHWYMQGPFLEGTATQGYQSEHPPAQLYRRALAALEAHCRNTYEAGFAALSEERQDAVLKGLDEEEITFAEVSAKTFFDLILKNTIEGFFADPLYGGNRDMVAWRYIGFPGTRYDYRDFVGHNGARIELPPVSLMGRPGWSSP</sequence>
<feature type="signal peptide" evidence="1">
    <location>
        <begin position="1"/>
        <end position="28"/>
    </location>
</feature>
<proteinExistence type="predicted"/>
<keyword evidence="1" id="KW-0732">Signal</keyword>
<organism evidence="2 3">
    <name type="scientific">Limimaricola cinnabarinus</name>
    <dbReference type="NCBI Taxonomy" id="1125964"/>
    <lineage>
        <taxon>Bacteria</taxon>
        <taxon>Pseudomonadati</taxon>
        <taxon>Pseudomonadota</taxon>
        <taxon>Alphaproteobacteria</taxon>
        <taxon>Rhodobacterales</taxon>
        <taxon>Paracoccaceae</taxon>
        <taxon>Limimaricola</taxon>
    </lineage>
</organism>
<feature type="chain" id="PRO_5013598751" description="Gluconate 2-dehydrogenase" evidence="1">
    <location>
        <begin position="29"/>
        <end position="244"/>
    </location>
</feature>
<evidence type="ECO:0000313" key="3">
    <source>
        <dbReference type="Proteomes" id="UP000221860"/>
    </source>
</evidence>
<dbReference type="Proteomes" id="UP000221860">
    <property type="component" value="Unassembled WGS sequence"/>
</dbReference>
<dbReference type="AlphaFoldDB" id="A0A2G1MG86"/>
<dbReference type="EMBL" id="NQWH01000011">
    <property type="protein sequence ID" value="PHP27765.1"/>
    <property type="molecule type" value="Genomic_DNA"/>
</dbReference>
<protein>
    <recommendedName>
        <fullName evidence="4">Gluconate 2-dehydrogenase</fullName>
    </recommendedName>
</protein>
<dbReference type="InterPro" id="IPR027056">
    <property type="entry name" value="Gluconate_2DH_su3"/>
</dbReference>
<keyword evidence="3" id="KW-1185">Reference proteome</keyword>